<dbReference type="Pfam" id="PF03023">
    <property type="entry name" value="MurJ"/>
    <property type="match status" value="1"/>
</dbReference>
<feature type="transmembrane region" description="Helical" evidence="8">
    <location>
        <begin position="512"/>
        <end position="536"/>
    </location>
</feature>
<feature type="transmembrane region" description="Helical" evidence="8">
    <location>
        <begin position="165"/>
        <end position="187"/>
    </location>
</feature>
<comment type="caution">
    <text evidence="9">The sequence shown here is derived from an EMBL/GenBank/DDBJ whole genome shotgun (WGS) entry which is preliminary data.</text>
</comment>
<feature type="transmembrane region" description="Helical" evidence="8">
    <location>
        <begin position="193"/>
        <end position="218"/>
    </location>
</feature>
<feature type="transmembrane region" description="Helical" evidence="8">
    <location>
        <begin position="282"/>
        <end position="303"/>
    </location>
</feature>
<evidence type="ECO:0000256" key="4">
    <source>
        <dbReference type="ARBA" id="ARBA00022960"/>
    </source>
</evidence>
<sequence length="569" mass="60672">MRIAKLRGAVDSIHAAALLIGGAGLCSRLLGILRDRMLATHFGASRSLDIYYAAFQIPDFLFTLFLLGAASAAIIPVLTEMGEERGVESARFIRELGTIFVMAAIGFSLITILLAPLLVRWSAPGFGPAERTIVISLTRVMMASPVLLGLSNIVSAVLQARRRFFAFALASVFYNLGIIFGILVFLPRWGLVGLAYGVILGAAGHLAVQMPAFISLGFGIPFSWPTWRLRISSPVKRVFALSVPRVVAISASNLTSIGLVALASTLEPGSISIFQFANNLRYVPIGLFGVSFAVAAFPALSRLALRGSSEEFYRALFGTMRSVLLWVLPTTVFSYVLRAHIVRLALGAGRFGWHDTRLTAALLGIFALAIITESLSAVLIRAFYALGNTKKPLLINVSTAILTVMLAFVLARLFQNQDLFLVRGAMRLLRVEGVGGAGIVGVACAVAIGDVLDFLFLLWGLRSQMRRRFPSGAGAYADGADVAMMGAAAALAGFASYVALRPLNMVVSLDRFSGVFIQAAAACLAGLGVYVGALLISGNREIRELAGAVRRHAFGLGVLPAEWDGASMK</sequence>
<evidence type="ECO:0000256" key="8">
    <source>
        <dbReference type="HAMAP-Rule" id="MF_02078"/>
    </source>
</evidence>
<keyword evidence="4 8" id="KW-0133">Cell shape</keyword>
<evidence type="ECO:0000256" key="6">
    <source>
        <dbReference type="ARBA" id="ARBA00022989"/>
    </source>
</evidence>
<keyword evidence="3 8" id="KW-0812">Transmembrane</keyword>
<dbReference type="GO" id="GO:0008360">
    <property type="term" value="P:regulation of cell shape"/>
    <property type="evidence" value="ECO:0007669"/>
    <property type="project" value="UniProtKB-KW"/>
</dbReference>
<dbReference type="Proteomes" id="UP000753196">
    <property type="component" value="Unassembled WGS sequence"/>
</dbReference>
<dbReference type="GO" id="GO:0034204">
    <property type="term" value="P:lipid translocation"/>
    <property type="evidence" value="ECO:0007669"/>
    <property type="project" value="TreeGrafter"/>
</dbReference>
<comment type="function">
    <text evidence="8">Involved in peptidoglycan biosynthesis. Transports lipid-linked peptidoglycan precursors from the inner to the outer leaflet of the cytoplasmic membrane.</text>
</comment>
<feature type="transmembrane region" description="Helical" evidence="8">
    <location>
        <begin position="323"/>
        <end position="341"/>
    </location>
</feature>
<dbReference type="PANTHER" id="PTHR47019:SF1">
    <property type="entry name" value="LIPID II FLIPPASE MURJ"/>
    <property type="match status" value="1"/>
</dbReference>
<evidence type="ECO:0000256" key="5">
    <source>
        <dbReference type="ARBA" id="ARBA00022984"/>
    </source>
</evidence>
<accession>A0A932R1Q7</accession>
<dbReference type="GO" id="GO:0005886">
    <property type="term" value="C:plasma membrane"/>
    <property type="evidence" value="ECO:0007669"/>
    <property type="project" value="UniProtKB-SubCell"/>
</dbReference>
<dbReference type="EMBL" id="JACQCR010000037">
    <property type="protein sequence ID" value="MBI3631026.1"/>
    <property type="molecule type" value="Genomic_DNA"/>
</dbReference>
<feature type="transmembrane region" description="Helical" evidence="8">
    <location>
        <begin position="434"/>
        <end position="461"/>
    </location>
</feature>
<comment type="similarity">
    <text evidence="8">Belongs to the MurJ/MviN family.</text>
</comment>
<dbReference type="InterPro" id="IPR004268">
    <property type="entry name" value="MurJ"/>
</dbReference>
<feature type="transmembrane region" description="Helical" evidence="8">
    <location>
        <begin position="482"/>
        <end position="500"/>
    </location>
</feature>
<evidence type="ECO:0000256" key="7">
    <source>
        <dbReference type="ARBA" id="ARBA00023136"/>
    </source>
</evidence>
<dbReference type="HAMAP" id="MF_02078">
    <property type="entry name" value="MurJ_MviN"/>
    <property type="match status" value="1"/>
</dbReference>
<gene>
    <name evidence="8 9" type="primary">murJ</name>
    <name evidence="9" type="ORF">HY221_01700</name>
</gene>
<dbReference type="GO" id="GO:0009252">
    <property type="term" value="P:peptidoglycan biosynthetic process"/>
    <property type="evidence" value="ECO:0007669"/>
    <property type="project" value="UniProtKB-UniRule"/>
</dbReference>
<keyword evidence="5 8" id="KW-0573">Peptidoglycan synthesis</keyword>
<evidence type="ECO:0000256" key="3">
    <source>
        <dbReference type="ARBA" id="ARBA00022692"/>
    </source>
</evidence>
<evidence type="ECO:0000313" key="10">
    <source>
        <dbReference type="Proteomes" id="UP000753196"/>
    </source>
</evidence>
<feature type="transmembrane region" description="Helical" evidence="8">
    <location>
        <begin position="50"/>
        <end position="78"/>
    </location>
</feature>
<evidence type="ECO:0000256" key="2">
    <source>
        <dbReference type="ARBA" id="ARBA00022475"/>
    </source>
</evidence>
<dbReference type="NCBIfam" id="TIGR01695">
    <property type="entry name" value="murJ_mviN"/>
    <property type="match status" value="1"/>
</dbReference>
<feature type="transmembrane region" description="Helical" evidence="8">
    <location>
        <begin position="361"/>
        <end position="386"/>
    </location>
</feature>
<dbReference type="CDD" id="cd13123">
    <property type="entry name" value="MATE_MurJ_like"/>
    <property type="match status" value="1"/>
</dbReference>
<feature type="transmembrane region" description="Helical" evidence="8">
    <location>
        <begin position="12"/>
        <end position="30"/>
    </location>
</feature>
<keyword evidence="6 8" id="KW-1133">Transmembrane helix</keyword>
<keyword evidence="2 8" id="KW-1003">Cell membrane</keyword>
<proteinExistence type="inferred from homology"/>
<evidence type="ECO:0000313" key="9">
    <source>
        <dbReference type="EMBL" id="MBI3631026.1"/>
    </source>
</evidence>
<name>A0A932R1Q7_9BACT</name>
<dbReference type="PANTHER" id="PTHR47019">
    <property type="entry name" value="LIPID II FLIPPASE MURJ"/>
    <property type="match status" value="1"/>
</dbReference>
<feature type="transmembrane region" description="Helical" evidence="8">
    <location>
        <begin position="99"/>
        <end position="121"/>
    </location>
</feature>
<dbReference type="InterPro" id="IPR051050">
    <property type="entry name" value="Lipid_II_flippase_MurJ/MviN"/>
</dbReference>
<dbReference type="GO" id="GO:0015648">
    <property type="term" value="F:lipid-linked peptidoglycan transporter activity"/>
    <property type="evidence" value="ECO:0007669"/>
    <property type="project" value="UniProtKB-UniRule"/>
</dbReference>
<evidence type="ECO:0000256" key="1">
    <source>
        <dbReference type="ARBA" id="ARBA00004651"/>
    </source>
</evidence>
<dbReference type="AlphaFoldDB" id="A0A932R1Q7"/>
<keyword evidence="8" id="KW-0961">Cell wall biogenesis/degradation</keyword>
<feature type="transmembrane region" description="Helical" evidence="8">
    <location>
        <begin position="393"/>
        <end position="414"/>
    </location>
</feature>
<comment type="pathway">
    <text evidence="8">Cell wall biogenesis; peptidoglycan biosynthesis.</text>
</comment>
<dbReference type="GO" id="GO:0071555">
    <property type="term" value="P:cell wall organization"/>
    <property type="evidence" value="ECO:0007669"/>
    <property type="project" value="UniProtKB-KW"/>
</dbReference>
<keyword evidence="8" id="KW-0813">Transport</keyword>
<reference evidence="9" key="1">
    <citation type="submission" date="2020-07" db="EMBL/GenBank/DDBJ databases">
        <title>Huge and variable diversity of episymbiotic CPR bacteria and DPANN archaea in groundwater ecosystems.</title>
        <authorList>
            <person name="He C.Y."/>
            <person name="Keren R."/>
            <person name="Whittaker M."/>
            <person name="Farag I.F."/>
            <person name="Doudna J."/>
            <person name="Cate J.H.D."/>
            <person name="Banfield J.F."/>
        </authorList>
    </citation>
    <scope>NUCLEOTIDE SEQUENCE</scope>
    <source>
        <strain evidence="9">NC_groundwater_973_Pr1_S-0.2um_54_13</strain>
    </source>
</reference>
<feature type="transmembrane region" description="Helical" evidence="8">
    <location>
        <begin position="238"/>
        <end position="262"/>
    </location>
</feature>
<dbReference type="PRINTS" id="PR01806">
    <property type="entry name" value="VIRFACTRMVIN"/>
</dbReference>
<protein>
    <recommendedName>
        <fullName evidence="8">Probable lipid II flippase MurJ</fullName>
    </recommendedName>
</protein>
<comment type="subcellular location">
    <subcellularLocation>
        <location evidence="1 8">Cell membrane</location>
        <topology evidence="1 8">Multi-pass membrane protein</topology>
    </subcellularLocation>
</comment>
<keyword evidence="7 8" id="KW-0472">Membrane</keyword>
<feature type="transmembrane region" description="Helical" evidence="8">
    <location>
        <begin position="133"/>
        <end position="158"/>
    </location>
</feature>
<organism evidence="9 10">
    <name type="scientific">Candidatus Sungiibacteriota bacterium</name>
    <dbReference type="NCBI Taxonomy" id="2750080"/>
    <lineage>
        <taxon>Bacteria</taxon>
        <taxon>Candidatus Sungiibacteriota</taxon>
    </lineage>
</organism>